<dbReference type="PANTHER" id="PTHR10553:SF5">
    <property type="entry name" value="U6 SNRNA-ASSOCIATED SM-LIKE PROTEIN LSM7"/>
    <property type="match status" value="1"/>
</dbReference>
<dbReference type="PROSITE" id="PS52002">
    <property type="entry name" value="SM"/>
    <property type="match status" value="1"/>
</dbReference>
<feature type="compositionally biased region" description="Basic and acidic residues" evidence="9">
    <location>
        <begin position="66"/>
        <end position="76"/>
    </location>
</feature>
<evidence type="ECO:0000313" key="12">
    <source>
        <dbReference type="EMBL" id="OAY75060.1"/>
    </source>
</evidence>
<dbReference type="EMBL" id="LSRQ01002221">
    <property type="protein sequence ID" value="OAY75060.1"/>
    <property type="molecule type" value="Genomic_DNA"/>
</dbReference>
<reference evidence="12 13" key="1">
    <citation type="journal article" date="2016" name="DNA Res.">
        <title>The draft genome of MD-2 pineapple using hybrid error correction of long reads.</title>
        <authorList>
            <person name="Redwan R.M."/>
            <person name="Saidin A."/>
            <person name="Kumar S.V."/>
        </authorList>
    </citation>
    <scope>NUCLEOTIDE SEQUENCE [LARGE SCALE GENOMIC DNA]</scope>
    <source>
        <strain evidence="13">cv. MD2</strain>
        <tissue evidence="12">Leaf</tissue>
    </source>
</reference>
<evidence type="ECO:0000313" key="13">
    <source>
        <dbReference type="Proteomes" id="UP000092600"/>
    </source>
</evidence>
<keyword evidence="7" id="KW-0539">Nucleus</keyword>
<keyword evidence="5" id="KW-0694">RNA-binding</keyword>
<dbReference type="GO" id="GO:0097526">
    <property type="term" value="C:spliceosomal tri-snRNP complex"/>
    <property type="evidence" value="ECO:0007669"/>
    <property type="project" value="TreeGrafter"/>
</dbReference>
<evidence type="ECO:0000256" key="10">
    <source>
        <dbReference type="SAM" id="Phobius"/>
    </source>
</evidence>
<dbReference type="Proteomes" id="UP000092600">
    <property type="component" value="Unassembled WGS sequence"/>
</dbReference>
<dbReference type="GO" id="GO:0000398">
    <property type="term" value="P:mRNA splicing, via spliceosome"/>
    <property type="evidence" value="ECO:0007669"/>
    <property type="project" value="InterPro"/>
</dbReference>
<sequence length="432" mass="47977">MGCVSSKILVKSGSLREKLNQSFQKRNVFEEVLTSNSRSSGDQFLALLRNQNSATKSIKATTPFSDKPEPDLDEKANNSIENSPPLEPSKIETINTWELLAGLEEENCEEEQKQEQEQEQETMHSKDSNAEVAGRARSFRTVEDYDAMVAGSDLPEEAKEIDSSSNEQIVEKMEEKKSETSSSKQSNELQAKVSKRKAMAKELSALKVTTFEFNKSGSLREWLLQGGQVFSPGSYVTPKFGDFVASETKLGDIGDDDHTIFDPELVAQFEQAMKQLTVEEEFILREIEEVSEEGDGEEISKVELLHEPIKVDFQGASGRKETVLDLAKFVDKGVQVKLTGGRQVTGTLKGYDQLLNLVLDEAIEFLRDPDDPLKTTDQTRRLGLIVRFLIAVTFLLPLILLSIVCRGTAVMLVSPTEGTDEIANPFIQPDGA</sequence>
<evidence type="ECO:0000256" key="1">
    <source>
        <dbReference type="ARBA" id="ARBA00004123"/>
    </source>
</evidence>
<dbReference type="InterPro" id="IPR047575">
    <property type="entry name" value="Sm"/>
</dbReference>
<comment type="caution">
    <text evidence="12">The sequence shown here is derived from an EMBL/GenBank/DDBJ whole genome shotgun (WGS) entry which is preliminary data.</text>
</comment>
<organism evidence="12 13">
    <name type="scientific">Ananas comosus</name>
    <name type="common">Pineapple</name>
    <name type="synonym">Ananas ananas</name>
    <dbReference type="NCBI Taxonomy" id="4615"/>
    <lineage>
        <taxon>Eukaryota</taxon>
        <taxon>Viridiplantae</taxon>
        <taxon>Streptophyta</taxon>
        <taxon>Embryophyta</taxon>
        <taxon>Tracheophyta</taxon>
        <taxon>Spermatophyta</taxon>
        <taxon>Magnoliopsida</taxon>
        <taxon>Liliopsida</taxon>
        <taxon>Poales</taxon>
        <taxon>Bromeliaceae</taxon>
        <taxon>Bromelioideae</taxon>
        <taxon>Ananas</taxon>
    </lineage>
</organism>
<dbReference type="InterPro" id="IPR001163">
    <property type="entry name" value="Sm_dom_euk/arc"/>
</dbReference>
<dbReference type="PANTHER" id="PTHR10553">
    <property type="entry name" value="SMALL NUCLEAR RIBONUCLEOPROTEIN"/>
    <property type="match status" value="1"/>
</dbReference>
<dbReference type="GO" id="GO:0071004">
    <property type="term" value="C:U2-type prespliceosome"/>
    <property type="evidence" value="ECO:0007669"/>
    <property type="project" value="TreeGrafter"/>
</dbReference>
<feature type="compositionally biased region" description="Basic and acidic residues" evidence="9">
    <location>
        <begin position="110"/>
        <end position="129"/>
    </location>
</feature>
<evidence type="ECO:0000256" key="8">
    <source>
        <dbReference type="ARBA" id="ARBA00023274"/>
    </source>
</evidence>
<dbReference type="AlphaFoldDB" id="A0A199VE57"/>
<keyword evidence="10" id="KW-0812">Transmembrane</keyword>
<evidence type="ECO:0000256" key="9">
    <source>
        <dbReference type="SAM" id="MobiDB-lite"/>
    </source>
</evidence>
<dbReference type="SUPFAM" id="SSF50182">
    <property type="entry name" value="Sm-like ribonucleoproteins"/>
    <property type="match status" value="1"/>
</dbReference>
<comment type="subcellular location">
    <subcellularLocation>
        <location evidence="1">Nucleus</location>
    </subcellularLocation>
</comment>
<dbReference type="GO" id="GO:0003723">
    <property type="term" value="F:RNA binding"/>
    <property type="evidence" value="ECO:0007669"/>
    <property type="project" value="UniProtKB-KW"/>
</dbReference>
<dbReference type="GO" id="GO:0005688">
    <property type="term" value="C:U6 snRNP"/>
    <property type="evidence" value="ECO:0007669"/>
    <property type="project" value="TreeGrafter"/>
</dbReference>
<comment type="similarity">
    <text evidence="2">Belongs to the snRNP Sm proteins family.</text>
</comment>
<dbReference type="InterPro" id="IPR010920">
    <property type="entry name" value="LSM_dom_sf"/>
</dbReference>
<dbReference type="STRING" id="4615.A0A199VE57"/>
<proteinExistence type="inferred from homology"/>
<feature type="compositionally biased region" description="Basic and acidic residues" evidence="9">
    <location>
        <begin position="169"/>
        <end position="179"/>
    </location>
</feature>
<dbReference type="CDD" id="cd01729">
    <property type="entry name" value="LSm7"/>
    <property type="match status" value="1"/>
</dbReference>
<keyword evidence="8" id="KW-0687">Ribonucleoprotein</keyword>
<dbReference type="Pfam" id="PF01423">
    <property type="entry name" value="LSM"/>
    <property type="match status" value="1"/>
</dbReference>
<dbReference type="GO" id="GO:0071013">
    <property type="term" value="C:catalytic step 2 spliceosome"/>
    <property type="evidence" value="ECO:0007669"/>
    <property type="project" value="TreeGrafter"/>
</dbReference>
<gene>
    <name evidence="12" type="ORF">ACMD2_02910</name>
</gene>
<name>A0A199VE57_ANACO</name>
<evidence type="ECO:0000256" key="4">
    <source>
        <dbReference type="ARBA" id="ARBA00022728"/>
    </source>
</evidence>
<dbReference type="InterPro" id="IPR044641">
    <property type="entry name" value="Lsm7/SmG-like"/>
</dbReference>
<dbReference type="SMART" id="SM00651">
    <property type="entry name" value="Sm"/>
    <property type="match status" value="1"/>
</dbReference>
<feature type="region of interest" description="Disordered" evidence="9">
    <location>
        <begin position="55"/>
        <end position="88"/>
    </location>
</feature>
<feature type="region of interest" description="Disordered" evidence="9">
    <location>
        <begin position="106"/>
        <end position="133"/>
    </location>
</feature>
<dbReference type="Gene3D" id="2.30.30.100">
    <property type="match status" value="1"/>
</dbReference>
<keyword evidence="6" id="KW-0508">mRNA splicing</keyword>
<evidence type="ECO:0000256" key="7">
    <source>
        <dbReference type="ARBA" id="ARBA00023242"/>
    </source>
</evidence>
<keyword evidence="4" id="KW-0747">Spliceosome</keyword>
<feature type="domain" description="Sm" evidence="11">
    <location>
        <begin position="321"/>
        <end position="419"/>
    </location>
</feature>
<keyword evidence="10" id="KW-1133">Transmembrane helix</keyword>
<keyword evidence="3" id="KW-0507">mRNA processing</keyword>
<feature type="transmembrane region" description="Helical" evidence="10">
    <location>
        <begin position="384"/>
        <end position="405"/>
    </location>
</feature>
<dbReference type="GO" id="GO:1990726">
    <property type="term" value="C:Lsm1-7-Pat1 complex"/>
    <property type="evidence" value="ECO:0007669"/>
    <property type="project" value="TreeGrafter"/>
</dbReference>
<dbReference type="GO" id="GO:0005689">
    <property type="term" value="C:U12-type spliceosomal complex"/>
    <property type="evidence" value="ECO:0007669"/>
    <property type="project" value="TreeGrafter"/>
</dbReference>
<evidence type="ECO:0000259" key="11">
    <source>
        <dbReference type="PROSITE" id="PS52002"/>
    </source>
</evidence>
<dbReference type="InterPro" id="IPR017132">
    <property type="entry name" value="Lsm7"/>
</dbReference>
<protein>
    <submittedName>
        <fullName evidence="12">Sm-like protein LSM7</fullName>
    </submittedName>
</protein>
<evidence type="ECO:0000256" key="5">
    <source>
        <dbReference type="ARBA" id="ARBA00022884"/>
    </source>
</evidence>
<feature type="compositionally biased region" description="Polar residues" evidence="9">
    <location>
        <begin position="55"/>
        <end position="64"/>
    </location>
</feature>
<feature type="region of interest" description="Disordered" evidence="9">
    <location>
        <begin position="154"/>
        <end position="191"/>
    </location>
</feature>
<accession>A0A199VE57</accession>
<evidence type="ECO:0000256" key="6">
    <source>
        <dbReference type="ARBA" id="ARBA00023187"/>
    </source>
</evidence>
<keyword evidence="10" id="KW-0472">Membrane</keyword>
<evidence type="ECO:0000256" key="3">
    <source>
        <dbReference type="ARBA" id="ARBA00022664"/>
    </source>
</evidence>
<evidence type="ECO:0000256" key="2">
    <source>
        <dbReference type="ARBA" id="ARBA00006850"/>
    </source>
</evidence>
<dbReference type="GO" id="GO:0000956">
    <property type="term" value="P:nuclear-transcribed mRNA catabolic process"/>
    <property type="evidence" value="ECO:0007669"/>
    <property type="project" value="InterPro"/>
</dbReference>